<dbReference type="Gene3D" id="3.30.60.90">
    <property type="match status" value="2"/>
</dbReference>
<keyword evidence="9" id="KW-0156">Chromatin regulator</keyword>
<dbReference type="PROSITE" id="PS50134">
    <property type="entry name" value="ZF_TAZ"/>
    <property type="match status" value="2"/>
</dbReference>
<dbReference type="Pfam" id="PF02135">
    <property type="entry name" value="zf-TAZ"/>
    <property type="match status" value="2"/>
</dbReference>
<feature type="region of interest" description="Disordered" evidence="17">
    <location>
        <begin position="927"/>
        <end position="949"/>
    </location>
</feature>
<feature type="domain" description="TAZ-type" evidence="18">
    <location>
        <begin position="1648"/>
        <end position="1732"/>
    </location>
</feature>
<evidence type="ECO:0000256" key="2">
    <source>
        <dbReference type="ARBA" id="ARBA00004123"/>
    </source>
</evidence>
<dbReference type="Gene3D" id="1.20.1020.10">
    <property type="entry name" value="TAZ domain"/>
    <property type="match status" value="2"/>
</dbReference>
<evidence type="ECO:0000256" key="1">
    <source>
        <dbReference type="ARBA" id="ARBA00002581"/>
    </source>
</evidence>
<evidence type="ECO:0000259" key="18">
    <source>
        <dbReference type="PROSITE" id="PS50134"/>
    </source>
</evidence>
<dbReference type="InterPro" id="IPR019787">
    <property type="entry name" value="Znf_PHD-finger"/>
</dbReference>
<keyword evidence="12" id="KW-0804">Transcription</keyword>
<dbReference type="SMART" id="SM01250">
    <property type="entry name" value="KAT11"/>
    <property type="match status" value="1"/>
</dbReference>
<dbReference type="InterPro" id="IPR000197">
    <property type="entry name" value="Znf_TAZ"/>
</dbReference>
<evidence type="ECO:0000256" key="16">
    <source>
        <dbReference type="PROSITE-ProRule" id="PRU00228"/>
    </source>
</evidence>
<comment type="catalytic activity">
    <reaction evidence="15">
        <text>L-lysyl-[protein] + acetyl-CoA = N(6)-acetyl-L-lysyl-[protein] + CoA + H(+)</text>
        <dbReference type="Rhea" id="RHEA:45948"/>
        <dbReference type="Rhea" id="RHEA-COMP:9752"/>
        <dbReference type="Rhea" id="RHEA-COMP:10731"/>
        <dbReference type="ChEBI" id="CHEBI:15378"/>
        <dbReference type="ChEBI" id="CHEBI:29969"/>
        <dbReference type="ChEBI" id="CHEBI:57287"/>
        <dbReference type="ChEBI" id="CHEBI:57288"/>
        <dbReference type="ChEBI" id="CHEBI:61930"/>
        <dbReference type="EC" id="2.3.1.48"/>
    </reaction>
</comment>
<dbReference type="Pfam" id="PF08214">
    <property type="entry name" value="HAT_KAT11"/>
    <property type="match status" value="1"/>
</dbReference>
<evidence type="ECO:0000256" key="7">
    <source>
        <dbReference type="ARBA" id="ARBA00022771"/>
    </source>
</evidence>
<dbReference type="EMBL" id="KZ452015">
    <property type="protein sequence ID" value="PKA50824.1"/>
    <property type="molecule type" value="Genomic_DNA"/>
</dbReference>
<sequence>MNVPAHLSGQIPGQVPNQAGLQLQAGPTQQTVTSFPSQMQSLGTQSHIMDPELLMCRRKMRDSIIQLLQRKNFNPNSEGMQRIPEIARYLEERIYRDSVLEGEDYRNMPFTAVEQRLQRISKISNNSHQLHYVSSSAVSTMIPTPGMSNSGNKVTAGSQDILTSNSDGSMAAQSAVNTGSMFASSNGSIGVGQIALYNAPSGTIPNGYQHLSANIIHNSGGNGIMSSMGMTRQVSQMIPTPGLNNQQSISVNSESSGGGGYSNMDSAMVSQPQQKHYIGNQNNSMLQGIGTGIVLRANMHHKSYPYGVMNGNIGGLVGNSIQSLSGSVAPDGYLAAVSYEGSSKPLQQQLDKQNRQSLVPTSMPQQMLPLASDGFSLSTAELSGSGNIYNCLPSAVSSVNSQILNPNMNTKLKTNHGMVIHHTSLPSIHHNTQLKTQMLDASHTMNFQSTQSAQEQLLQSQHQMQNSQHQQFQQSNEPYAQLVQHQRYLRNQQQQQQQLLSKTENLRQPSMPSSFSGELMPEYGIQSNNESLLVSPQVNEQFHLPELPNNFQQNTSSSNLLKGTQLLCPHDFQPSSQDHMLHTQQHASESQNELSCLFVGSQSDSLPQDNWYPQLPQKSHMQDKLSCEQHIQDEFQQRITIQDEAQQPHISSDAHTSLGPVTVPQPSNGTSYGPVKSNRERDYFNQKRWLLLLLHSRKCPSPKGQCKEINCITVQQLWTHIESCDSNHCVFPRCLQSRKLFNHYKTCKATDCPVCIPVHEIVASAKVRTSAPSDTVLANQMNGSWIEGKSAGVDNVMTKTALSPSKTPDGQQSSSKRMKVQHASPLIPKVDVSQNSFSPTIQIHAPMEVQPYKYQNTLASLPCKSEVVEVMIDTSTISGLVPTCGKVDDVSDNTKLDVEPSLPEEFDGHNKDIQSSEKDICQAKLEIHQESNLSSTDPSTGSKSGKPKIKGVSMTELFTPEQIREHIISLRQWVGQSKAKVEKNQAMEHSMSENSCQLCAVEKLTFEPPPIYCTTCGARIKRNAMYYTMGTGETRLYFCIPCHNEARGDTIEAEGSTFPKSRLEKKKNDEETEEWVSLSPNPLYSRRISSEYRLSALQWVQCDKCEAWQHQICALFNGRRNDGGQAEYTCPNCLIEEIEKGERKPLPQSAVLGAKDLPRTILSDHIEQRLFRRLKQERQERARHLGKSVEEIPGADALVIRVVSSVDKKLEVKQRFLEIFQEENYPTEFPYKSKVILLFQKIEGVEVCLFGMYVQEFGSECQFPNQRRVYLSYLDSVKYFRPEIKTVTGEALRTFVYHEILIGYLEYCKKRGFTSCYIWACPPLKGEDYILYCHPEIQKTPKSDKLREWYLSMLRKASKENIVVSLTNLYDHFFVSTGECKAKVTAARLPYFDGDYWPGAAEDMINQLRQEEDGRKQQKKGKTKKTLTKRALKAAGHTDFGSNASKDLLLMQKLGDTISPMKEDFIMVHLQHACSFCCILMVSGNRWVCSQCKNFQICDKCYESEQKLDDRDRHPANNRERHDLYPIEVIDVPVDTKDKDEIVESEFFDTRQAFLSLCQGNHYQYDTLRRAKHSSMMVLYHLHNPTAPAFVTTCNVCHHDIETGQGWRCEVCPDFDVCNACYQKDGGIDHPHKLTNHPSNAERDAQSQEARQKRVQQLRKMLDLLVHASQCRFPHCQYPNCRKVKGLFRHGIQCRTRASGGCVLCKKMWYLLQLHARACKESDCNVPRCRDLKEHLRRLQQQSESRRRAAVNEMMRQRAAELQATEN</sequence>
<dbReference type="InterPro" id="IPR043145">
    <property type="entry name" value="Znf_ZZ_sf"/>
</dbReference>
<dbReference type="InterPro" id="IPR011011">
    <property type="entry name" value="Znf_FYVE_PHD"/>
</dbReference>
<evidence type="ECO:0000256" key="11">
    <source>
        <dbReference type="ARBA" id="ARBA00023159"/>
    </source>
</evidence>
<dbReference type="Pfam" id="PF00569">
    <property type="entry name" value="ZZ"/>
    <property type="match status" value="1"/>
</dbReference>
<dbReference type="SUPFAM" id="SSF57933">
    <property type="entry name" value="TAZ domain"/>
    <property type="match status" value="2"/>
</dbReference>
<feature type="compositionally biased region" description="Polar residues" evidence="17">
    <location>
        <begin position="573"/>
        <end position="587"/>
    </location>
</feature>
<keyword evidence="4 21" id="KW-0808">Transferase</keyword>
<comment type="subcellular location">
    <subcellularLocation>
        <location evidence="2">Nucleus</location>
    </subcellularLocation>
</comment>
<dbReference type="FunFam" id="3.30.60.90:FF:000022">
    <property type="entry name" value="Histone acetyltransferase of the CBP family 12"/>
    <property type="match status" value="1"/>
</dbReference>
<evidence type="ECO:0000256" key="8">
    <source>
        <dbReference type="ARBA" id="ARBA00022833"/>
    </source>
</evidence>
<keyword evidence="13" id="KW-0539">Nucleus</keyword>
<feature type="region of interest" description="Disordered" evidence="17">
    <location>
        <begin position="567"/>
        <end position="587"/>
    </location>
</feature>
<evidence type="ECO:0000256" key="17">
    <source>
        <dbReference type="SAM" id="MobiDB-lite"/>
    </source>
</evidence>
<protein>
    <recommendedName>
        <fullName evidence="3">histone acetyltransferase</fullName>
        <ecNumber evidence="3">2.3.1.48</ecNumber>
    </recommendedName>
</protein>
<dbReference type="PROSITE" id="PS51727">
    <property type="entry name" value="CBP_P300_HAT"/>
    <property type="match status" value="1"/>
</dbReference>
<feature type="compositionally biased region" description="Polar residues" evidence="17">
    <location>
        <begin position="930"/>
        <end position="943"/>
    </location>
</feature>
<keyword evidence="7 16" id="KW-0863">Zinc-finger</keyword>
<evidence type="ECO:0000256" key="15">
    <source>
        <dbReference type="ARBA" id="ARBA00048017"/>
    </source>
</evidence>
<evidence type="ECO:0000256" key="3">
    <source>
        <dbReference type="ARBA" id="ARBA00013184"/>
    </source>
</evidence>
<dbReference type="SUPFAM" id="SSF57850">
    <property type="entry name" value="RING/U-box"/>
    <property type="match status" value="2"/>
</dbReference>
<feature type="compositionally biased region" description="Polar residues" evidence="17">
    <location>
        <begin position="499"/>
        <end position="516"/>
    </location>
</feature>
<gene>
    <name evidence="21" type="ORF">AXF42_Ash007479</name>
</gene>
<dbReference type="GO" id="GO:0005667">
    <property type="term" value="C:transcription regulator complex"/>
    <property type="evidence" value="ECO:0007669"/>
    <property type="project" value="TreeGrafter"/>
</dbReference>
<feature type="region of interest" description="Disordered" evidence="17">
    <location>
        <begin position="491"/>
        <end position="517"/>
    </location>
</feature>
<comment type="function">
    <text evidence="1">Acetyltransferase enzyme. Acetylates histones, giving a specific tag for transcriptional activation.</text>
</comment>
<evidence type="ECO:0000256" key="6">
    <source>
        <dbReference type="ARBA" id="ARBA00022737"/>
    </source>
</evidence>
<dbReference type="GO" id="GO:0003713">
    <property type="term" value="F:transcription coactivator activity"/>
    <property type="evidence" value="ECO:0007669"/>
    <property type="project" value="TreeGrafter"/>
</dbReference>
<dbReference type="Pfam" id="PF00628">
    <property type="entry name" value="PHD"/>
    <property type="match status" value="1"/>
</dbReference>
<dbReference type="Proteomes" id="UP000236161">
    <property type="component" value="Unassembled WGS sequence"/>
</dbReference>
<dbReference type="PANTHER" id="PTHR13808">
    <property type="entry name" value="CBP/P300-RELATED"/>
    <property type="match status" value="1"/>
</dbReference>
<dbReference type="GO" id="GO:0004402">
    <property type="term" value="F:histone acetyltransferase activity"/>
    <property type="evidence" value="ECO:0007669"/>
    <property type="project" value="InterPro"/>
</dbReference>
<dbReference type="GO" id="GO:0008270">
    <property type="term" value="F:zinc ion binding"/>
    <property type="evidence" value="ECO:0007669"/>
    <property type="project" value="UniProtKB-KW"/>
</dbReference>
<dbReference type="FunFam" id="1.20.1020.10:FF:000003">
    <property type="entry name" value="Histone acetyltransferase HAC1-like protein"/>
    <property type="match status" value="1"/>
</dbReference>
<dbReference type="STRING" id="1088818.A0A2I0A5K4"/>
<feature type="compositionally biased region" description="Polar residues" evidence="17">
    <location>
        <begin position="644"/>
        <end position="655"/>
    </location>
</feature>
<dbReference type="InterPro" id="IPR000433">
    <property type="entry name" value="Znf_ZZ"/>
</dbReference>
<dbReference type="Gene3D" id="3.30.40.10">
    <property type="entry name" value="Zinc/RING finger domain, C3HC4 (zinc finger)"/>
    <property type="match status" value="1"/>
</dbReference>
<evidence type="ECO:0000256" key="13">
    <source>
        <dbReference type="ARBA" id="ARBA00023242"/>
    </source>
</evidence>
<dbReference type="CDD" id="cd15614">
    <property type="entry name" value="PHD_HAC_like"/>
    <property type="match status" value="1"/>
</dbReference>
<dbReference type="InterPro" id="IPR031162">
    <property type="entry name" value="CBP_P300_HAT"/>
</dbReference>
<reference evidence="21 22" key="1">
    <citation type="journal article" date="2017" name="Nature">
        <title>The Apostasia genome and the evolution of orchids.</title>
        <authorList>
            <person name="Zhang G.Q."/>
            <person name="Liu K.W."/>
            <person name="Li Z."/>
            <person name="Lohaus R."/>
            <person name="Hsiao Y.Y."/>
            <person name="Niu S.C."/>
            <person name="Wang J.Y."/>
            <person name="Lin Y.C."/>
            <person name="Xu Q."/>
            <person name="Chen L.J."/>
            <person name="Yoshida K."/>
            <person name="Fujiwara S."/>
            <person name="Wang Z.W."/>
            <person name="Zhang Y.Q."/>
            <person name="Mitsuda N."/>
            <person name="Wang M."/>
            <person name="Liu G.H."/>
            <person name="Pecoraro L."/>
            <person name="Huang H.X."/>
            <person name="Xiao X.J."/>
            <person name="Lin M."/>
            <person name="Wu X.Y."/>
            <person name="Wu W.L."/>
            <person name="Chen Y.Y."/>
            <person name="Chang S.B."/>
            <person name="Sakamoto S."/>
            <person name="Ohme-Takagi M."/>
            <person name="Yagi M."/>
            <person name="Zeng S.J."/>
            <person name="Shen C.Y."/>
            <person name="Yeh C.M."/>
            <person name="Luo Y.B."/>
            <person name="Tsai W.C."/>
            <person name="Van de Peer Y."/>
            <person name="Liu Z.J."/>
        </authorList>
    </citation>
    <scope>NUCLEOTIDE SEQUENCE [LARGE SCALE GENOMIC DNA]</scope>
    <source>
        <strain evidence="22">cv. Shenzhen</strain>
        <tissue evidence="21">Stem</tissue>
    </source>
</reference>
<dbReference type="InterPro" id="IPR013178">
    <property type="entry name" value="Histone_AcTrfase_Rtt109/CBP"/>
</dbReference>
<keyword evidence="11" id="KW-0010">Activator</keyword>
<dbReference type="FunFam" id="3.30.60.90:FF:000018">
    <property type="entry name" value="Histone acetyltransferase HAC1"/>
    <property type="match status" value="1"/>
</dbReference>
<dbReference type="OrthoDB" id="899at2759"/>
<dbReference type="SUPFAM" id="SSF57903">
    <property type="entry name" value="FYVE/PHD zinc finger"/>
    <property type="match status" value="1"/>
</dbReference>
<feature type="region of interest" description="Disordered" evidence="17">
    <location>
        <begin position="449"/>
        <end position="474"/>
    </location>
</feature>
<dbReference type="GO" id="GO:0005634">
    <property type="term" value="C:nucleus"/>
    <property type="evidence" value="ECO:0007669"/>
    <property type="project" value="UniProtKB-SubCell"/>
</dbReference>
<dbReference type="GO" id="GO:0000123">
    <property type="term" value="C:histone acetyltransferase complex"/>
    <property type="evidence" value="ECO:0007669"/>
    <property type="project" value="TreeGrafter"/>
</dbReference>
<evidence type="ECO:0000256" key="9">
    <source>
        <dbReference type="ARBA" id="ARBA00022853"/>
    </source>
</evidence>
<organism evidence="21 22">
    <name type="scientific">Apostasia shenzhenica</name>
    <dbReference type="NCBI Taxonomy" id="1088818"/>
    <lineage>
        <taxon>Eukaryota</taxon>
        <taxon>Viridiplantae</taxon>
        <taxon>Streptophyta</taxon>
        <taxon>Embryophyta</taxon>
        <taxon>Tracheophyta</taxon>
        <taxon>Spermatophyta</taxon>
        <taxon>Magnoliopsida</taxon>
        <taxon>Liliopsida</taxon>
        <taxon>Asparagales</taxon>
        <taxon>Orchidaceae</taxon>
        <taxon>Apostasioideae</taxon>
        <taxon>Apostasia</taxon>
    </lineage>
</organism>
<dbReference type="SMART" id="SM00551">
    <property type="entry name" value="ZnF_TAZ"/>
    <property type="match status" value="2"/>
</dbReference>
<feature type="domain" description="CBP/p300-type HAT" evidence="20">
    <location>
        <begin position="1151"/>
        <end position="1587"/>
    </location>
</feature>
<dbReference type="InterPro" id="IPR035898">
    <property type="entry name" value="TAZ_dom_sf"/>
</dbReference>
<evidence type="ECO:0000256" key="14">
    <source>
        <dbReference type="ARBA" id="ARBA00023315"/>
    </source>
</evidence>
<feature type="domain" description="ZZ-type" evidence="19">
    <location>
        <begin position="1589"/>
        <end position="1647"/>
    </location>
</feature>
<dbReference type="SMART" id="SM00291">
    <property type="entry name" value="ZnF_ZZ"/>
    <property type="match status" value="2"/>
</dbReference>
<dbReference type="GO" id="GO:0031490">
    <property type="term" value="F:chromatin DNA binding"/>
    <property type="evidence" value="ECO:0007669"/>
    <property type="project" value="TreeGrafter"/>
</dbReference>
<dbReference type="GO" id="GO:0045944">
    <property type="term" value="P:positive regulation of transcription by RNA polymerase II"/>
    <property type="evidence" value="ECO:0007669"/>
    <property type="project" value="TreeGrafter"/>
</dbReference>
<proteinExistence type="predicted"/>
<evidence type="ECO:0000259" key="19">
    <source>
        <dbReference type="PROSITE" id="PS50135"/>
    </source>
</evidence>
<keyword evidence="5" id="KW-0479">Metal-binding</keyword>
<evidence type="ECO:0000259" key="20">
    <source>
        <dbReference type="PROSITE" id="PS51727"/>
    </source>
</evidence>
<accession>A0A2I0A5K4</accession>
<evidence type="ECO:0000313" key="21">
    <source>
        <dbReference type="EMBL" id="PKA50824.1"/>
    </source>
</evidence>
<evidence type="ECO:0000256" key="12">
    <source>
        <dbReference type="ARBA" id="ARBA00023163"/>
    </source>
</evidence>
<keyword evidence="10" id="KW-0805">Transcription regulation</keyword>
<feature type="domain" description="ZZ-type" evidence="19">
    <location>
        <begin position="1469"/>
        <end position="1532"/>
    </location>
</feature>
<keyword evidence="6" id="KW-0677">Repeat</keyword>
<evidence type="ECO:0000256" key="10">
    <source>
        <dbReference type="ARBA" id="ARBA00023015"/>
    </source>
</evidence>
<evidence type="ECO:0000313" key="22">
    <source>
        <dbReference type="Proteomes" id="UP000236161"/>
    </source>
</evidence>
<dbReference type="PANTHER" id="PTHR13808:SF1">
    <property type="entry name" value="HISTONE ACETYLTRANSFERASE"/>
    <property type="match status" value="1"/>
</dbReference>
<keyword evidence="22" id="KW-1185">Reference proteome</keyword>
<keyword evidence="8" id="KW-0862">Zinc</keyword>
<dbReference type="PROSITE" id="PS01357">
    <property type="entry name" value="ZF_ZZ_1"/>
    <property type="match status" value="1"/>
</dbReference>
<evidence type="ECO:0000256" key="5">
    <source>
        <dbReference type="ARBA" id="ARBA00022723"/>
    </source>
</evidence>
<name>A0A2I0A5K4_9ASPA</name>
<feature type="domain" description="TAZ-type" evidence="18">
    <location>
        <begin position="677"/>
        <end position="758"/>
    </location>
</feature>
<feature type="region of interest" description="Disordered" evidence="17">
    <location>
        <begin position="644"/>
        <end position="677"/>
    </location>
</feature>
<evidence type="ECO:0000256" key="4">
    <source>
        <dbReference type="ARBA" id="ARBA00022679"/>
    </source>
</evidence>
<keyword evidence="14 21" id="KW-0012">Acyltransferase</keyword>
<dbReference type="EC" id="2.3.1.48" evidence="3"/>
<dbReference type="InterPro" id="IPR013083">
    <property type="entry name" value="Znf_RING/FYVE/PHD"/>
</dbReference>
<dbReference type="PROSITE" id="PS50135">
    <property type="entry name" value="ZF_ZZ_2"/>
    <property type="match status" value="2"/>
</dbReference>